<proteinExistence type="inferred from homology"/>
<reference evidence="3 4" key="1">
    <citation type="submission" date="2023-09" db="EMBL/GenBank/DDBJ databases">
        <authorList>
            <person name="Rey-Velasco X."/>
        </authorList>
    </citation>
    <scope>NUCLEOTIDE SEQUENCE [LARGE SCALE GENOMIC DNA]</scope>
    <source>
        <strain evidence="3 4">W242</strain>
    </source>
</reference>
<dbReference type="Pfam" id="PF01446">
    <property type="entry name" value="Rep_1"/>
    <property type="match status" value="1"/>
</dbReference>
<keyword evidence="2" id="KW-0235">DNA replication</keyword>
<dbReference type="Proteomes" id="UP001254488">
    <property type="component" value="Unassembled WGS sequence"/>
</dbReference>
<sequence length="295" mass="34761">MMLNLISIAQENGEPELEKSYWNTYYCQQNIFTADGRLYSKYCKNRFCTLCCANRKADMINRYYPILKKWKEPYFLTLTVKACKAHQLKAYIRAMLKTFQKITEKHRKRYQRGTGLKLIGIKSLESNFNPKTKTYNPHFHIIVKDKWMAEVIKKEWLQRSKKGYTAHWCQDIRPITNLESGLIEIIKYGSKIFTEADIKSKAKQTDTAYIYLKALDTILTAMKGKRIFDRFGFDAPKHIKPKFTPAKLLSSYNEWEFRIESSDWINNLTGEVLTEYKIPSRLQAILDNNIDSEIL</sequence>
<name>A0ABU2Y8K7_9FLAO</name>
<accession>A0ABU2Y8K7</accession>
<organism evidence="3 4">
    <name type="scientific">Patiriisocius hiemis</name>
    <dbReference type="NCBI Taxonomy" id="3075604"/>
    <lineage>
        <taxon>Bacteria</taxon>
        <taxon>Pseudomonadati</taxon>
        <taxon>Bacteroidota</taxon>
        <taxon>Flavobacteriia</taxon>
        <taxon>Flavobacteriales</taxon>
        <taxon>Flavobacteriaceae</taxon>
        <taxon>Patiriisocius</taxon>
    </lineage>
</organism>
<comment type="caution">
    <text evidence="3">The sequence shown here is derived from an EMBL/GenBank/DDBJ whole genome shotgun (WGS) entry which is preliminary data.</text>
</comment>
<dbReference type="RefSeq" id="WP_311331474.1">
    <property type="nucleotide sequence ID" value="NZ_JAVRHZ010000001.1"/>
</dbReference>
<gene>
    <name evidence="3" type="ORF">RM538_00725</name>
</gene>
<comment type="similarity">
    <text evidence="1">Belongs to the Gram-positive plasmids replication protein type 1 family.</text>
</comment>
<evidence type="ECO:0000256" key="1">
    <source>
        <dbReference type="ARBA" id="ARBA00008909"/>
    </source>
</evidence>
<evidence type="ECO:0000256" key="2">
    <source>
        <dbReference type="ARBA" id="ARBA00022705"/>
    </source>
</evidence>
<keyword evidence="4" id="KW-1185">Reference proteome</keyword>
<dbReference type="InterPro" id="IPR000989">
    <property type="entry name" value="Rep"/>
</dbReference>
<evidence type="ECO:0000313" key="3">
    <source>
        <dbReference type="EMBL" id="MDT0554509.1"/>
    </source>
</evidence>
<protein>
    <submittedName>
        <fullName evidence="3">Protein rep</fullName>
    </submittedName>
</protein>
<dbReference type="EMBL" id="JAVRHZ010000001">
    <property type="protein sequence ID" value="MDT0554509.1"/>
    <property type="molecule type" value="Genomic_DNA"/>
</dbReference>
<evidence type="ECO:0000313" key="4">
    <source>
        <dbReference type="Proteomes" id="UP001254488"/>
    </source>
</evidence>